<sequence length="71" mass="8405">MSFILFVFLLFVITIIYVWITLGTRYVNSFEDLVVMIVSYCAWAFLDFKYILQGLIHYDFTGILSVFNVFN</sequence>
<gene>
    <name evidence="2" type="ORF">EHEKIMEA_00014</name>
</gene>
<keyword evidence="1" id="KW-0812">Transmembrane</keyword>
<name>A0AAE9GBD6_9CAUD</name>
<evidence type="ECO:0000256" key="1">
    <source>
        <dbReference type="SAM" id="Phobius"/>
    </source>
</evidence>
<keyword evidence="1" id="KW-1133">Transmembrane helix</keyword>
<evidence type="ECO:0000313" key="3">
    <source>
        <dbReference type="Proteomes" id="UP000832072"/>
    </source>
</evidence>
<keyword evidence="1" id="KW-0472">Membrane</keyword>
<reference evidence="2 3" key="1">
    <citation type="submission" date="2022-02" db="EMBL/GenBank/DDBJ databases">
        <authorList>
            <person name="Tian F."/>
            <person name="Li J."/>
            <person name="Li F."/>
            <person name="Tong Y."/>
        </authorList>
    </citation>
    <scope>NUCLEOTIDE SEQUENCE [LARGE SCALE GENOMIC DNA]</scope>
</reference>
<proteinExistence type="predicted"/>
<accession>A0AAE9GBD6</accession>
<organism evidence="2 3">
    <name type="scientific">Cronobacter phage LPCS28</name>
    <dbReference type="NCBI Taxonomy" id="2924885"/>
    <lineage>
        <taxon>Viruses</taxon>
        <taxon>Duplodnaviria</taxon>
        <taxon>Heunggongvirae</taxon>
        <taxon>Uroviricota</taxon>
        <taxon>Caudoviricetes</taxon>
        <taxon>Pantevenvirales</taxon>
        <taxon>Straboviridae</taxon>
        <taxon>Nanhuvirus</taxon>
        <taxon>Nanhuvirus LPCS28</taxon>
    </lineage>
</organism>
<protein>
    <submittedName>
        <fullName evidence="2">Uncharacterized protein</fullName>
    </submittedName>
</protein>
<dbReference type="EMBL" id="OM638103">
    <property type="protein sequence ID" value="UNY46921.1"/>
    <property type="molecule type" value="Genomic_DNA"/>
</dbReference>
<keyword evidence="3" id="KW-1185">Reference proteome</keyword>
<dbReference type="Proteomes" id="UP000832072">
    <property type="component" value="Segment"/>
</dbReference>
<feature type="transmembrane region" description="Helical" evidence="1">
    <location>
        <begin position="33"/>
        <end position="52"/>
    </location>
</feature>
<evidence type="ECO:0000313" key="2">
    <source>
        <dbReference type="EMBL" id="UNY46921.1"/>
    </source>
</evidence>